<dbReference type="CDD" id="cd10538">
    <property type="entry name" value="SET_SETDB-like"/>
    <property type="match status" value="1"/>
</dbReference>
<dbReference type="Gene3D" id="1.10.8.850">
    <property type="entry name" value="Histone-lysine N methyltransferase , C-terminal domain-like"/>
    <property type="match status" value="2"/>
</dbReference>
<accession>A0ABM4W7F1</accession>
<evidence type="ECO:0000259" key="5">
    <source>
        <dbReference type="PROSITE" id="PS50867"/>
    </source>
</evidence>
<keyword evidence="2" id="KW-0158">Chromosome</keyword>
<dbReference type="Proteomes" id="UP001652660">
    <property type="component" value="Chromosome 1e"/>
</dbReference>
<dbReference type="InterPro" id="IPR025776">
    <property type="entry name" value="SUVR4/1/2"/>
</dbReference>
<feature type="region of interest" description="Disordered" evidence="3">
    <location>
        <begin position="919"/>
        <end position="962"/>
    </location>
</feature>
<dbReference type="Pfam" id="PF00856">
    <property type="entry name" value="SET"/>
    <property type="match status" value="1"/>
</dbReference>
<dbReference type="InterPro" id="IPR007728">
    <property type="entry name" value="Pre-SET_dom"/>
</dbReference>
<dbReference type="PROSITE" id="PS50867">
    <property type="entry name" value="PRE_SET"/>
    <property type="match status" value="1"/>
</dbReference>
<feature type="compositionally biased region" description="Basic and acidic residues" evidence="3">
    <location>
        <begin position="394"/>
        <end position="410"/>
    </location>
</feature>
<dbReference type="RefSeq" id="XP_071927654.1">
    <property type="nucleotide sequence ID" value="XM_072071553.1"/>
</dbReference>
<feature type="domain" description="SET" evidence="4">
    <location>
        <begin position="1464"/>
        <end position="1597"/>
    </location>
</feature>
<name>A0ABM4W7F1_COFAR</name>
<feature type="domain" description="Pre-SET" evidence="5">
    <location>
        <begin position="1359"/>
        <end position="1461"/>
    </location>
</feature>
<dbReference type="PROSITE" id="PS51580">
    <property type="entry name" value="SAM_MT43_3"/>
    <property type="match status" value="1"/>
</dbReference>
<dbReference type="GeneID" id="113696154"/>
<dbReference type="InterPro" id="IPR046341">
    <property type="entry name" value="SET_dom_sf"/>
</dbReference>
<dbReference type="PANTHER" id="PTHR46450">
    <property type="entry name" value="INACTIVE HISTONE-LYSINE N-METHYLTRANSFERASE SUVR1-RELATED"/>
    <property type="match status" value="1"/>
</dbReference>
<organism evidence="6 7">
    <name type="scientific">Coffea arabica</name>
    <name type="common">Arabian coffee</name>
    <dbReference type="NCBI Taxonomy" id="13443"/>
    <lineage>
        <taxon>Eukaryota</taxon>
        <taxon>Viridiplantae</taxon>
        <taxon>Streptophyta</taxon>
        <taxon>Embryophyta</taxon>
        <taxon>Tracheophyta</taxon>
        <taxon>Spermatophyta</taxon>
        <taxon>Magnoliopsida</taxon>
        <taxon>eudicotyledons</taxon>
        <taxon>Gunneridae</taxon>
        <taxon>Pentapetalae</taxon>
        <taxon>asterids</taxon>
        <taxon>lamiids</taxon>
        <taxon>Gentianales</taxon>
        <taxon>Rubiaceae</taxon>
        <taxon>Ixoroideae</taxon>
        <taxon>Gardenieae complex</taxon>
        <taxon>Bertiereae - Coffeeae clade</taxon>
        <taxon>Coffeeae</taxon>
        <taxon>Coffea</taxon>
    </lineage>
</organism>
<evidence type="ECO:0000256" key="3">
    <source>
        <dbReference type="SAM" id="MobiDB-lite"/>
    </source>
</evidence>
<evidence type="ECO:0008006" key="8">
    <source>
        <dbReference type="Google" id="ProtNLM"/>
    </source>
</evidence>
<reference evidence="7" key="2">
    <citation type="submission" date="2025-08" db="UniProtKB">
        <authorList>
            <consortium name="RefSeq"/>
        </authorList>
    </citation>
    <scope>IDENTIFICATION</scope>
    <source>
        <tissue evidence="7">Leaves</tissue>
    </source>
</reference>
<dbReference type="SMART" id="SM00468">
    <property type="entry name" value="PreSET"/>
    <property type="match status" value="1"/>
</dbReference>
<evidence type="ECO:0000256" key="1">
    <source>
        <dbReference type="ARBA" id="ARBA00004286"/>
    </source>
</evidence>
<dbReference type="InterPro" id="IPR001214">
    <property type="entry name" value="SET_dom"/>
</dbReference>
<protein>
    <recommendedName>
        <fullName evidence="8">Inactive histone-lysine N-methyltransferase SUVR2</fullName>
    </recommendedName>
</protein>
<dbReference type="Pfam" id="PF10440">
    <property type="entry name" value="WIYLD"/>
    <property type="match status" value="2"/>
</dbReference>
<feature type="region of interest" description="Disordered" evidence="3">
    <location>
        <begin position="193"/>
        <end position="220"/>
    </location>
</feature>
<feature type="compositionally biased region" description="Basic and acidic residues" evidence="3">
    <location>
        <begin position="341"/>
        <end position="362"/>
    </location>
</feature>
<comment type="subcellular location">
    <subcellularLocation>
        <location evidence="1">Chromosome</location>
    </subcellularLocation>
</comment>
<gene>
    <name evidence="7" type="primary">LOC113696154</name>
</gene>
<dbReference type="InterPro" id="IPR043017">
    <property type="entry name" value="WIYLD_dom_sf"/>
</dbReference>
<feature type="compositionally biased region" description="Polar residues" evidence="3">
    <location>
        <begin position="291"/>
        <end position="300"/>
    </location>
</feature>
<evidence type="ECO:0000313" key="6">
    <source>
        <dbReference type="Proteomes" id="UP001652660"/>
    </source>
</evidence>
<feature type="region of interest" description="Disordered" evidence="3">
    <location>
        <begin position="1057"/>
        <end position="1099"/>
    </location>
</feature>
<feature type="compositionally biased region" description="Basic and acidic residues" evidence="3">
    <location>
        <begin position="930"/>
        <end position="946"/>
    </location>
</feature>
<keyword evidence="6" id="KW-1185">Reference proteome</keyword>
<reference evidence="6" key="1">
    <citation type="journal article" date="2025" name="Foods">
        <title>Unveiling the Microbial Signatures of Arabica Coffee Cherries: Insights into Ripeness Specific Diversity, Functional Traits, and Implications for Quality and Safety.</title>
        <authorList>
            <consortium name="RefSeq"/>
            <person name="Tenea G.N."/>
            <person name="Cifuentes V."/>
            <person name="Reyes P."/>
            <person name="Cevallos-Vallejos M."/>
        </authorList>
    </citation>
    <scope>NUCLEOTIDE SEQUENCE [LARGE SCALE GENOMIC DNA]</scope>
</reference>
<evidence type="ECO:0000259" key="4">
    <source>
        <dbReference type="PROSITE" id="PS50280"/>
    </source>
</evidence>
<dbReference type="PROSITE" id="PS50280">
    <property type="entry name" value="SET"/>
    <property type="match status" value="1"/>
</dbReference>
<evidence type="ECO:0000256" key="2">
    <source>
        <dbReference type="ARBA" id="ARBA00022454"/>
    </source>
</evidence>
<dbReference type="SMART" id="SM00317">
    <property type="entry name" value="SET"/>
    <property type="match status" value="1"/>
</dbReference>
<feature type="compositionally biased region" description="Basic and acidic residues" evidence="3">
    <location>
        <begin position="193"/>
        <end position="218"/>
    </location>
</feature>
<proteinExistence type="predicted"/>
<feature type="region of interest" description="Disordered" evidence="3">
    <location>
        <begin position="843"/>
        <end position="871"/>
    </location>
</feature>
<sequence>MEIPMHRRAPIHLLSRSLLLRSSPSQNFPISLSLLSMPYFSCNPSFLSTALSLEWPAKPHICHSCISWLARWFHVYLHCCSLVRFVTVSNSFIGTPTVRFKTSTSACLNGNGKFNNWEGCTSSLLVLAMPPNPKVAKAFRAMRDLGISEEKVKPVLKNLLKLYDKNWDLIEEENYRALADAIFDSDEAEAAERKKELENSKQQRAVREQAQEPDELGRPLKKLRSNYQGQPSEWHNSSTLLAGTSLITPKDEPVELPEVQPEKQMPQMVSTKLPNNGNRMIESHHLSCRSLETNKGQQPVSPKPLTFRERTDTSQPVSNNQSQMNMTIESVAVPHPPSLENRGKEALSPHCTSEKKMLESERSSQAVSQEKTVGRQILVQPEEEPLAGDAPVYDLRETSKEGVSSRKSCSERVPNGSVPLTAEPQVGQDTSNGAAAKVSDKSSSQLEIASSSLGDVKICLSYNISPQRPDFHVPSLAAVVKLVEEKYLKSYKNLDANFSLMKLMEDMCAGVVELGFDSCNKSAETSSLKDSGGWGEAGKQLRSSFDGPDCLTIFRGNCLLRSFKNSGSSQLFCDFKGSVDIILVLCMVPAPFWTLPLTDGNVWCHTIHLWHVVTLLYAGLDEIHTSSITEVIFSHEEGAKMRGCSRISGFVVVFWVGGAEGEFEGMGVGEMVVERVVRSRIEGGDEVGVAEGVERMGLRVKTGLVAHGRGERWGGVVVVVAQMGLLVELFDIHMESTGYPALSQCKCLFHLSISILFAAHLMLGHWRGCSCNLLVLSMPTNPRVAKAFRAMRDLGIAEDKVKPVLKNLLKLYEKNWDYIEAENYRVLADAIFDNEEAMVNQAAQSKKKLESSQEPVTEEEAQEQGEPARPLKRLRLKYQGQASESCNNSNRLAGTSLIIPKDEPVELPEVHPQRQLRSMVGSTPTHNGHRSIESQHLSRELLDRSKGKQPVSPKSLTIQERTRTSHHVIANESETNIPMTVGSGTIPHQMSLRNGRMGALSPQPASVDKRLESERLSHKVSKEKTVGVQSLVQPKEEPFTCDTPVFDLPLAVIHPETSNRGDSLRENSSIEEPHDGSEPPLILEHPGGKSVSDGIPSLSSETRVNSQLSTVADGSSSQLQVASSPLGEVKISLSCKISPERPDFHMPSLDAVVKLVEDRCLRSYKFLDPNFSVMKLMKDMCDCFLELGTESCSESEGNMQVSPRNDVLESFPSGDPLVGEGLHFHMPDGLYNAQSETEVVFPKTLQLSTPCTGIHDCAQPHQEASQCNRIHEDTEQNDLDDPNCRSLVVCQQHELTPDQIRYLHDVIDISKGQERVVISLVNEINSECPPSFHYIPQNAVFQNAYMNFSLARIGDNNCCSTCCGDCLSLSTPCACAHETGGEFVYTAEGLVKEEFLNECVSMNRKPEKHCQYFCKECPLERSKNEDVIEPCKGHLVRKFIKECWWKCGCSKQCGNRVVQRGITRNLQVFMSEGKGWGLRTLEDLPKGAFVCEYVGEVLTNAELFDRVSRNPKGEVHSYPVLLDADWVCEGVLKDEEALCLDATHYGNVARFINHRCFDSNMVEIPVEVETPDHHYYHLAFFTTKKVKAMEELTWDYGIDFDDVDHPVKAFHCQCGSKYCRNIRRPSRSRSSLRR</sequence>
<feature type="region of interest" description="Disordered" evidence="3">
    <location>
        <begin position="333"/>
        <end position="441"/>
    </location>
</feature>
<feature type="region of interest" description="Disordered" evidence="3">
    <location>
        <begin position="291"/>
        <end position="321"/>
    </location>
</feature>
<dbReference type="SUPFAM" id="SSF82199">
    <property type="entry name" value="SET domain"/>
    <property type="match status" value="1"/>
</dbReference>
<dbReference type="Gene3D" id="2.170.270.10">
    <property type="entry name" value="SET domain"/>
    <property type="match status" value="1"/>
</dbReference>
<dbReference type="InterPro" id="IPR018848">
    <property type="entry name" value="WIYLD_domain"/>
</dbReference>
<evidence type="ECO:0000313" key="7">
    <source>
        <dbReference type="RefSeq" id="XP_071927654.1"/>
    </source>
</evidence>
<dbReference type="PANTHER" id="PTHR46450:SF1">
    <property type="entry name" value="INACTIVE HISTONE-LYSINE N-METHYLTRANSFERASE SUVR1-RELATED"/>
    <property type="match status" value="1"/>
</dbReference>